<dbReference type="Pfam" id="PF13041">
    <property type="entry name" value="PPR_2"/>
    <property type="match status" value="2"/>
</dbReference>
<proteinExistence type="predicted"/>
<gene>
    <name evidence="4" type="ORF">H6P81_019538</name>
</gene>
<dbReference type="FunFam" id="1.25.40.10:FF:000470">
    <property type="entry name" value="Pentatricopeptide repeat-containing protein At5g66520"/>
    <property type="match status" value="1"/>
</dbReference>
<keyword evidence="1" id="KW-0677">Repeat</keyword>
<evidence type="ECO:0000313" key="4">
    <source>
        <dbReference type="EMBL" id="KAG9439373.1"/>
    </source>
</evidence>
<accession>A0AAV7DS43</accession>
<evidence type="ECO:0000256" key="2">
    <source>
        <dbReference type="PROSITE-ProRule" id="PRU00708"/>
    </source>
</evidence>
<dbReference type="Pfam" id="PF01535">
    <property type="entry name" value="PPR"/>
    <property type="match status" value="7"/>
</dbReference>
<evidence type="ECO:0000313" key="5">
    <source>
        <dbReference type="Proteomes" id="UP000825729"/>
    </source>
</evidence>
<feature type="compositionally biased region" description="Low complexity" evidence="3">
    <location>
        <begin position="57"/>
        <end position="70"/>
    </location>
</feature>
<organism evidence="4 5">
    <name type="scientific">Aristolochia fimbriata</name>
    <name type="common">White veined hardy Dutchman's pipe vine</name>
    <dbReference type="NCBI Taxonomy" id="158543"/>
    <lineage>
        <taxon>Eukaryota</taxon>
        <taxon>Viridiplantae</taxon>
        <taxon>Streptophyta</taxon>
        <taxon>Embryophyta</taxon>
        <taxon>Tracheophyta</taxon>
        <taxon>Spermatophyta</taxon>
        <taxon>Magnoliopsida</taxon>
        <taxon>Magnoliidae</taxon>
        <taxon>Piperales</taxon>
        <taxon>Aristolochiaceae</taxon>
        <taxon>Aristolochia</taxon>
    </lineage>
</organism>
<dbReference type="EMBL" id="JAINDJ010000008">
    <property type="protein sequence ID" value="KAG9439373.1"/>
    <property type="molecule type" value="Genomic_DNA"/>
</dbReference>
<dbReference type="Pfam" id="PF20431">
    <property type="entry name" value="E_motif"/>
    <property type="match status" value="1"/>
</dbReference>
<feature type="region of interest" description="Disordered" evidence="3">
    <location>
        <begin position="46"/>
        <end position="70"/>
    </location>
</feature>
<sequence length="708" mass="79200">MARMQLLGCHQASPPRLPYSAVAPPLFVSITRRRARITLDTISEEEDSLDQLMEDQPSSSTPCSSSSSSSSSCHAAPKLHVENGEKVIQFLPFKSFLFESPCCLKIGKFSPATIPKLPHILLEERFFSLLQSCSSLGPLRQIHGQIVVHGLDESRYLAPKIVAAAARSKRMEYAHQYLSRIAEPNVFLWNAMLKGYVENECYRETIIMFSLMKQRGAEVNEFTFPFVLKSCAKLTAIKEGKEVHGFVTKSGFQENEYVGTTLIELYSAGGDMESAYDVFNEMPARNVVVWTAMVAAYILSGDVESARCVFNRAPERDVILFNTMISGYIDVGDTASARELFDQLQNRDVMSWNTMLTAYANNGQFEASERLLEEMPQRNIFSWNGLIGGCARQGRFFQVLAVFKRMLMESEVQPNDTTLVMVLSSCARLGALDLGMWVQVYAESVGLKDNVYINNCLIDMYAKCGSIESSISVFNNMHCRDLITWNAIINGLAMHGRGTEALDIFNQMRCSGEKPDGITFVGVLCACTHAGLVKDGFTYFRLMSDHYMIVPQIEHYGCMVDLLGKAGLLSEAMNFVNKMPIEPDSVIWSALLGACRVHKHVNLAEFALKRLIQLEPENMANYVVLSNMYGALGRWEDKAKLKLVTREVGVRKLPGCSFIEVNYAVTEFYSLDTRHHKSDEIYDALRGLTENLKLVGSVTELEQLVDTG</sequence>
<name>A0AAV7DS43_ARIFI</name>
<feature type="repeat" description="PPR" evidence="2">
    <location>
        <begin position="185"/>
        <end position="219"/>
    </location>
</feature>
<comment type="caution">
    <text evidence="4">The sequence shown here is derived from an EMBL/GenBank/DDBJ whole genome shotgun (WGS) entry which is preliminary data.</text>
</comment>
<dbReference type="InterPro" id="IPR011990">
    <property type="entry name" value="TPR-like_helical_dom_sf"/>
</dbReference>
<feature type="repeat" description="PPR" evidence="2">
    <location>
        <begin position="348"/>
        <end position="382"/>
    </location>
</feature>
<dbReference type="Proteomes" id="UP000825729">
    <property type="component" value="Unassembled WGS sequence"/>
</dbReference>
<dbReference type="InterPro" id="IPR046960">
    <property type="entry name" value="PPR_At4g14850-like_plant"/>
</dbReference>
<dbReference type="SUPFAM" id="SSF48452">
    <property type="entry name" value="TPR-like"/>
    <property type="match status" value="2"/>
</dbReference>
<protein>
    <submittedName>
        <fullName evidence="4">Uncharacterized protein</fullName>
    </submittedName>
</protein>
<dbReference type="FunFam" id="1.25.40.10:FF:000184">
    <property type="entry name" value="Pentatricopeptide repeat-containing protein, chloroplastic"/>
    <property type="match status" value="1"/>
</dbReference>
<evidence type="ECO:0000256" key="3">
    <source>
        <dbReference type="SAM" id="MobiDB-lite"/>
    </source>
</evidence>
<feature type="repeat" description="PPR" evidence="2">
    <location>
        <begin position="317"/>
        <end position="347"/>
    </location>
</feature>
<dbReference type="GO" id="GO:0009451">
    <property type="term" value="P:RNA modification"/>
    <property type="evidence" value="ECO:0007669"/>
    <property type="project" value="InterPro"/>
</dbReference>
<reference evidence="4 5" key="1">
    <citation type="submission" date="2021-07" db="EMBL/GenBank/DDBJ databases">
        <title>The Aristolochia fimbriata genome: insights into angiosperm evolution, floral development and chemical biosynthesis.</title>
        <authorList>
            <person name="Jiao Y."/>
        </authorList>
    </citation>
    <scope>NUCLEOTIDE SEQUENCE [LARGE SCALE GENOMIC DNA]</scope>
    <source>
        <strain evidence="4">IBCAS-2021</strain>
        <tissue evidence="4">Leaf</tissue>
    </source>
</reference>
<dbReference type="Gene3D" id="1.25.40.10">
    <property type="entry name" value="Tetratricopeptide repeat domain"/>
    <property type="match status" value="4"/>
</dbReference>
<evidence type="ECO:0000256" key="1">
    <source>
        <dbReference type="ARBA" id="ARBA00022737"/>
    </source>
</evidence>
<dbReference type="AlphaFoldDB" id="A0AAV7DS43"/>
<keyword evidence="5" id="KW-1185">Reference proteome</keyword>
<dbReference type="InterPro" id="IPR046848">
    <property type="entry name" value="E_motif"/>
</dbReference>
<dbReference type="NCBIfam" id="TIGR00756">
    <property type="entry name" value="PPR"/>
    <property type="match status" value="6"/>
</dbReference>
<dbReference type="PANTHER" id="PTHR47926:SF371">
    <property type="entry name" value="TETRATRICOPEPTIDE REPEAT-LIKE SUPERFAMILY PROTEIN"/>
    <property type="match status" value="1"/>
</dbReference>
<dbReference type="PANTHER" id="PTHR47926">
    <property type="entry name" value="PENTATRICOPEPTIDE REPEAT-CONTAINING PROTEIN"/>
    <property type="match status" value="1"/>
</dbReference>
<feature type="repeat" description="PPR" evidence="2">
    <location>
        <begin position="255"/>
        <end position="289"/>
    </location>
</feature>
<feature type="repeat" description="PPR" evidence="2">
    <location>
        <begin position="481"/>
        <end position="515"/>
    </location>
</feature>
<dbReference type="GO" id="GO:0003723">
    <property type="term" value="F:RNA binding"/>
    <property type="evidence" value="ECO:0007669"/>
    <property type="project" value="InterPro"/>
</dbReference>
<dbReference type="PROSITE" id="PS51375">
    <property type="entry name" value="PPR"/>
    <property type="match status" value="5"/>
</dbReference>
<dbReference type="InterPro" id="IPR002885">
    <property type="entry name" value="PPR_rpt"/>
</dbReference>